<dbReference type="SUPFAM" id="SSF48403">
    <property type="entry name" value="Ankyrin repeat"/>
    <property type="match status" value="1"/>
</dbReference>
<dbReference type="RefSeq" id="WP_091787851.1">
    <property type="nucleotide sequence ID" value="NZ_LT629711.1"/>
</dbReference>
<evidence type="ECO:0000313" key="4">
    <source>
        <dbReference type="EMBL" id="SDP64765.1"/>
    </source>
</evidence>
<keyword evidence="2 3" id="KW-0040">ANK repeat</keyword>
<dbReference type="EMBL" id="LT629711">
    <property type="protein sequence ID" value="SDP64765.1"/>
    <property type="molecule type" value="Genomic_DNA"/>
</dbReference>
<name>A0A1H0UFF3_9MICO</name>
<dbReference type="InterPro" id="IPR002110">
    <property type="entry name" value="Ankyrin_rpt"/>
</dbReference>
<dbReference type="PROSITE" id="PS50297">
    <property type="entry name" value="ANK_REP_REGION"/>
    <property type="match status" value="1"/>
</dbReference>
<reference evidence="5" key="1">
    <citation type="submission" date="2016-10" db="EMBL/GenBank/DDBJ databases">
        <authorList>
            <person name="Varghese N."/>
            <person name="Submissions S."/>
        </authorList>
    </citation>
    <scope>NUCLEOTIDE SEQUENCE [LARGE SCALE GENOMIC DNA]</scope>
    <source>
        <strain evidence="5">DSM 22329</strain>
    </source>
</reference>
<dbReference type="Gene3D" id="1.25.40.20">
    <property type="entry name" value="Ankyrin repeat-containing domain"/>
    <property type="match status" value="2"/>
</dbReference>
<sequence length="461" mass="49748">MADAPLSLPDDPDLGWLRKRAKDLRRDHPEWKLADAQRVLARRFGYPSWPALKRYVELVRSYRRAPDLVPEQDDPRDEFLRLGSLTYGADDPARWAAAAAMQVPVDTVHVAASRADVAALRRLLVDGSATREGGPFAWAPLAYLAYARHDPHVTEAQVLGSARLLLEHGADPDTGYLWHGLPSPFTALTGCFGRGEGDQPPHPHGPALARTLLEAGADPNDAQTLYNRQFRRDDSHLELLFEFGLGTGDGGPWRRRLGRAAMSPAEMLGRQLGWAAVHGMDERVALLVAHGVDPAIPVTMYGVQAGSAHAAALAAGHVTTAELLASLGADATSSPEERVVAAVLAGTNPDPALVQGAIRERPGLVAWAAHHGNHAAVRRAVELGWDVDRRARTDVPSDQPWETGLHAAAGQGDREMVQLLLELGADPDVTDTRFGGTPADWAEHFGHVDLAAHLREAGRRG</sequence>
<dbReference type="Proteomes" id="UP000199077">
    <property type="component" value="Chromosome I"/>
</dbReference>
<keyword evidence="1" id="KW-0677">Repeat</keyword>
<evidence type="ECO:0000256" key="3">
    <source>
        <dbReference type="PROSITE-ProRule" id="PRU00023"/>
    </source>
</evidence>
<dbReference type="STRING" id="443156.SAMN04489867_3284"/>
<dbReference type="PANTHER" id="PTHR24189">
    <property type="entry name" value="MYOTROPHIN"/>
    <property type="match status" value="1"/>
</dbReference>
<dbReference type="Pfam" id="PF13637">
    <property type="entry name" value="Ank_4"/>
    <property type="match status" value="1"/>
</dbReference>
<gene>
    <name evidence="4" type="ORF">SAMN04489867_3284</name>
</gene>
<dbReference type="SMART" id="SM00248">
    <property type="entry name" value="ANK"/>
    <property type="match status" value="3"/>
</dbReference>
<organism evidence="4 5">
    <name type="scientific">Pedococcus dokdonensis</name>
    <dbReference type="NCBI Taxonomy" id="443156"/>
    <lineage>
        <taxon>Bacteria</taxon>
        <taxon>Bacillati</taxon>
        <taxon>Actinomycetota</taxon>
        <taxon>Actinomycetes</taxon>
        <taxon>Micrococcales</taxon>
        <taxon>Intrasporangiaceae</taxon>
        <taxon>Pedococcus</taxon>
    </lineage>
</organism>
<dbReference type="PANTHER" id="PTHR24189:SF50">
    <property type="entry name" value="ANKYRIN REPEAT AND SOCS BOX PROTEIN 2"/>
    <property type="match status" value="1"/>
</dbReference>
<keyword evidence="5" id="KW-1185">Reference proteome</keyword>
<evidence type="ECO:0000256" key="2">
    <source>
        <dbReference type="ARBA" id="ARBA00023043"/>
    </source>
</evidence>
<dbReference type="InterPro" id="IPR036770">
    <property type="entry name" value="Ankyrin_rpt-contain_sf"/>
</dbReference>
<dbReference type="InterPro" id="IPR050745">
    <property type="entry name" value="Multifunctional_regulatory"/>
</dbReference>
<dbReference type="AlphaFoldDB" id="A0A1H0UFF3"/>
<dbReference type="OrthoDB" id="928522at2"/>
<feature type="repeat" description="ANK" evidence="3">
    <location>
        <begin position="400"/>
        <end position="432"/>
    </location>
</feature>
<proteinExistence type="predicted"/>
<protein>
    <submittedName>
        <fullName evidence="4">Ankyrin repeat-containing protein</fullName>
    </submittedName>
</protein>
<accession>A0A1H0UFF3</accession>
<dbReference type="PROSITE" id="PS50088">
    <property type="entry name" value="ANK_REPEAT"/>
    <property type="match status" value="1"/>
</dbReference>
<evidence type="ECO:0000256" key="1">
    <source>
        <dbReference type="ARBA" id="ARBA00022737"/>
    </source>
</evidence>
<evidence type="ECO:0000313" key="5">
    <source>
        <dbReference type="Proteomes" id="UP000199077"/>
    </source>
</evidence>